<dbReference type="Proteomes" id="UP001157502">
    <property type="component" value="Chromosome 22"/>
</dbReference>
<name>A0ACC2FT71_DALPE</name>
<protein>
    <submittedName>
        <fullName evidence="1">Uncharacterized protein</fullName>
    </submittedName>
</protein>
<gene>
    <name evidence="1" type="ORF">DPEC_G00251610</name>
</gene>
<comment type="caution">
    <text evidence="1">The sequence shown here is derived from an EMBL/GenBank/DDBJ whole genome shotgun (WGS) entry which is preliminary data.</text>
</comment>
<accession>A0ACC2FT71</accession>
<sequence>MEAALCRLFIAHLAVLINGKPVHQARGSGGCFSVSRRFYFSLLLAPSPLVSELNDCTSLVARLGLPGRLRRRRWDVAVERFAFVSETRRFHLGSGITSGDPKVEVRVRKIYISPLRCWFFADRCSSKGRCQQ</sequence>
<dbReference type="EMBL" id="CM055749">
    <property type="protein sequence ID" value="KAJ7994644.1"/>
    <property type="molecule type" value="Genomic_DNA"/>
</dbReference>
<reference evidence="1" key="1">
    <citation type="submission" date="2021-05" db="EMBL/GenBank/DDBJ databases">
        <authorList>
            <person name="Pan Q."/>
            <person name="Jouanno E."/>
            <person name="Zahm M."/>
            <person name="Klopp C."/>
            <person name="Cabau C."/>
            <person name="Louis A."/>
            <person name="Berthelot C."/>
            <person name="Parey E."/>
            <person name="Roest Crollius H."/>
            <person name="Montfort J."/>
            <person name="Robinson-Rechavi M."/>
            <person name="Bouchez O."/>
            <person name="Lampietro C."/>
            <person name="Lopez Roques C."/>
            <person name="Donnadieu C."/>
            <person name="Postlethwait J."/>
            <person name="Bobe J."/>
            <person name="Dillon D."/>
            <person name="Chandos A."/>
            <person name="von Hippel F."/>
            <person name="Guiguen Y."/>
        </authorList>
    </citation>
    <scope>NUCLEOTIDE SEQUENCE</scope>
    <source>
        <strain evidence="1">YG-Jan2019</strain>
    </source>
</reference>
<keyword evidence="2" id="KW-1185">Reference proteome</keyword>
<evidence type="ECO:0000313" key="1">
    <source>
        <dbReference type="EMBL" id="KAJ7994644.1"/>
    </source>
</evidence>
<evidence type="ECO:0000313" key="2">
    <source>
        <dbReference type="Proteomes" id="UP001157502"/>
    </source>
</evidence>
<organism evidence="1 2">
    <name type="scientific">Dallia pectoralis</name>
    <name type="common">Alaska blackfish</name>
    <dbReference type="NCBI Taxonomy" id="75939"/>
    <lineage>
        <taxon>Eukaryota</taxon>
        <taxon>Metazoa</taxon>
        <taxon>Chordata</taxon>
        <taxon>Craniata</taxon>
        <taxon>Vertebrata</taxon>
        <taxon>Euteleostomi</taxon>
        <taxon>Actinopterygii</taxon>
        <taxon>Neopterygii</taxon>
        <taxon>Teleostei</taxon>
        <taxon>Protacanthopterygii</taxon>
        <taxon>Esociformes</taxon>
        <taxon>Umbridae</taxon>
        <taxon>Dallia</taxon>
    </lineage>
</organism>
<proteinExistence type="predicted"/>